<proteinExistence type="predicted"/>
<dbReference type="EMBL" id="FWWU01000009">
    <property type="protein sequence ID" value="SMB94963.1"/>
    <property type="molecule type" value="Genomic_DNA"/>
</dbReference>
<reference evidence="1 2" key="1">
    <citation type="submission" date="2017-04" db="EMBL/GenBank/DDBJ databases">
        <authorList>
            <person name="Afonso C.L."/>
            <person name="Miller P.J."/>
            <person name="Scott M.A."/>
            <person name="Spackman E."/>
            <person name="Goraichik I."/>
            <person name="Dimitrov K.M."/>
            <person name="Suarez D.L."/>
            <person name="Swayne D.E."/>
        </authorList>
    </citation>
    <scope>NUCLEOTIDE SEQUENCE [LARGE SCALE GENOMIC DNA]</scope>
    <source>
        <strain evidence="1 2">KR-140</strain>
    </source>
</reference>
<sequence>MERLNACVDVDYRGEEAVAACLLFRHWKDAQPLEARTARVSPVAPYEPGQFYRRELPCLLAVLSPLLPQLGTVVVDGHVWLSPGQPPAPGLGAHLYAALGEQVGVIGVAKTAYRGAPAVEVQRGVGTRPLYVTATGIAIMDAARHVQQMHGPHRLPTLLKRVDQLCRRA</sequence>
<dbReference type="STRING" id="695939.SAMN00790413_02619"/>
<evidence type="ECO:0000313" key="1">
    <source>
        <dbReference type="EMBL" id="SMB94963.1"/>
    </source>
</evidence>
<dbReference type="InterPro" id="IPR007581">
    <property type="entry name" value="Endonuclease-V"/>
</dbReference>
<organism evidence="1 2">
    <name type="scientific">Deinococcus hopiensis KR-140</name>
    <dbReference type="NCBI Taxonomy" id="695939"/>
    <lineage>
        <taxon>Bacteria</taxon>
        <taxon>Thermotogati</taxon>
        <taxon>Deinococcota</taxon>
        <taxon>Deinococci</taxon>
        <taxon>Deinococcales</taxon>
        <taxon>Deinococcaceae</taxon>
        <taxon>Deinococcus</taxon>
    </lineage>
</organism>
<keyword evidence="1" id="KW-0255">Endonuclease</keyword>
<evidence type="ECO:0000313" key="2">
    <source>
        <dbReference type="Proteomes" id="UP000192582"/>
    </source>
</evidence>
<dbReference type="GO" id="GO:0006281">
    <property type="term" value="P:DNA repair"/>
    <property type="evidence" value="ECO:0007669"/>
    <property type="project" value="InterPro"/>
</dbReference>
<dbReference type="Pfam" id="PF04493">
    <property type="entry name" value="Endonuclease_5"/>
    <property type="match status" value="1"/>
</dbReference>
<gene>
    <name evidence="1" type="ORF">SAMN00790413_02619</name>
</gene>
<dbReference type="AlphaFoldDB" id="A0A1W1VNX1"/>
<dbReference type="RefSeq" id="WP_245808489.1">
    <property type="nucleotide sequence ID" value="NZ_FWWU01000009.1"/>
</dbReference>
<dbReference type="Proteomes" id="UP000192582">
    <property type="component" value="Unassembled WGS sequence"/>
</dbReference>
<dbReference type="Gene3D" id="3.30.2170.10">
    <property type="entry name" value="archaeoglobus fulgidus dsm 4304 superfamily"/>
    <property type="match status" value="1"/>
</dbReference>
<protein>
    <submittedName>
        <fullName evidence="1">Endonuclease V</fullName>
    </submittedName>
</protein>
<accession>A0A1W1VNX1</accession>
<keyword evidence="2" id="KW-1185">Reference proteome</keyword>
<dbReference type="GO" id="GO:0004519">
    <property type="term" value="F:endonuclease activity"/>
    <property type="evidence" value="ECO:0007669"/>
    <property type="project" value="UniProtKB-KW"/>
</dbReference>
<keyword evidence="1" id="KW-0540">Nuclease</keyword>
<name>A0A1W1VNX1_9DEIO</name>
<keyword evidence="1" id="KW-0378">Hydrolase</keyword>